<comment type="caution">
    <text evidence="2">The sequence shown here is derived from an EMBL/GenBank/DDBJ whole genome shotgun (WGS) entry which is preliminary data.</text>
</comment>
<keyword evidence="1" id="KW-0812">Transmembrane</keyword>
<dbReference type="EMBL" id="JAAGWD010000006">
    <property type="protein sequence ID" value="NEM98951.1"/>
    <property type="molecule type" value="Genomic_DNA"/>
</dbReference>
<name>A0A6B3LZY8_9BACT</name>
<evidence type="ECO:0000256" key="1">
    <source>
        <dbReference type="SAM" id="Phobius"/>
    </source>
</evidence>
<dbReference type="Proteomes" id="UP000474777">
    <property type="component" value="Unassembled WGS sequence"/>
</dbReference>
<proteinExistence type="predicted"/>
<keyword evidence="3" id="KW-1185">Reference proteome</keyword>
<dbReference type="RefSeq" id="WP_163915834.1">
    <property type="nucleotide sequence ID" value="NZ_JAAGWD010000006.1"/>
</dbReference>
<gene>
    <name evidence="2" type="ORF">GXP69_14705</name>
</gene>
<organism evidence="2 3">
    <name type="scientific">Pontibacter burrus</name>
    <dbReference type="NCBI Taxonomy" id="2704466"/>
    <lineage>
        <taxon>Bacteria</taxon>
        <taxon>Pseudomonadati</taxon>
        <taxon>Bacteroidota</taxon>
        <taxon>Cytophagia</taxon>
        <taxon>Cytophagales</taxon>
        <taxon>Hymenobacteraceae</taxon>
        <taxon>Pontibacter</taxon>
    </lineage>
</organism>
<feature type="transmembrane region" description="Helical" evidence="1">
    <location>
        <begin position="72"/>
        <end position="90"/>
    </location>
</feature>
<keyword evidence="1" id="KW-1133">Transmembrane helix</keyword>
<dbReference type="AlphaFoldDB" id="A0A6B3LZY8"/>
<evidence type="ECO:0000313" key="2">
    <source>
        <dbReference type="EMBL" id="NEM98951.1"/>
    </source>
</evidence>
<feature type="transmembrane region" description="Helical" evidence="1">
    <location>
        <begin position="7"/>
        <end position="25"/>
    </location>
</feature>
<sequence>MKVKRRPFVVFGLYLLVPVFIFFWFNLQVSYKYEVKDGRWFVETNKSLTKEQKDIQYKSIDKLEKDINRSSILLLILAGTTLFTATFLIFKSEKTA</sequence>
<evidence type="ECO:0000313" key="3">
    <source>
        <dbReference type="Proteomes" id="UP000474777"/>
    </source>
</evidence>
<reference evidence="2 3" key="1">
    <citation type="submission" date="2020-02" db="EMBL/GenBank/DDBJ databases">
        <authorList>
            <person name="Kim M.K."/>
        </authorList>
    </citation>
    <scope>NUCLEOTIDE SEQUENCE [LARGE SCALE GENOMIC DNA]</scope>
    <source>
        <strain evidence="2 3">BT327</strain>
    </source>
</reference>
<protein>
    <submittedName>
        <fullName evidence="2">Uncharacterized protein</fullName>
    </submittedName>
</protein>
<keyword evidence="1" id="KW-0472">Membrane</keyword>
<accession>A0A6B3LZY8</accession>